<dbReference type="PANTHER" id="PTHR23517:SF2">
    <property type="entry name" value="MULTIDRUG RESISTANCE PROTEIN MDTH"/>
    <property type="match status" value="1"/>
</dbReference>
<keyword evidence="3" id="KW-1003">Cell membrane</keyword>
<evidence type="ECO:0000256" key="7">
    <source>
        <dbReference type="SAM" id="Phobius"/>
    </source>
</evidence>
<evidence type="ECO:0000256" key="2">
    <source>
        <dbReference type="ARBA" id="ARBA00022448"/>
    </source>
</evidence>
<dbReference type="GO" id="GO:0022857">
    <property type="term" value="F:transmembrane transporter activity"/>
    <property type="evidence" value="ECO:0007669"/>
    <property type="project" value="InterPro"/>
</dbReference>
<dbReference type="Pfam" id="PF07690">
    <property type="entry name" value="MFS_1"/>
    <property type="match status" value="1"/>
</dbReference>
<dbReference type="InterPro" id="IPR011701">
    <property type="entry name" value="MFS"/>
</dbReference>
<name>A0A4P6KH07_9MICO</name>
<dbReference type="EMBL" id="CP035806">
    <property type="protein sequence ID" value="QBE49288.1"/>
    <property type="molecule type" value="Genomic_DNA"/>
</dbReference>
<feature type="transmembrane region" description="Helical" evidence="7">
    <location>
        <begin position="388"/>
        <end position="409"/>
    </location>
</feature>
<evidence type="ECO:0000256" key="5">
    <source>
        <dbReference type="ARBA" id="ARBA00022989"/>
    </source>
</evidence>
<sequence length="422" mass="42063">MSNSTRALLRRMAPSIYGPTILFTLGEFAMMPLIPVIAVDMGAGLGLSGVIASAVVVGQLVGNLPASWVVARAGERVAMLIASAVALLGVIGVAFAPNVAVLGAAVFVVGFAAATFGLARHSFMTTRVPFAIRARALSLIGGSHRLGRFAGPFLAAGLLTATGSSAAPVWAFAVCLVLAALLVAFAPDPERVIAPPAGGADAGGARGGDSAGPASARAGGIAAAIREGRGPLLRIGGSAAVLSGLRSVKDVLLPLWGVSIGMDAAAIALVVGVSGTIDFALFYTSGQVMDRFGRLWAALPATSAMALSFLVLACTHDLPGAEAWLLGCAVVIGIGNGLSSGILLTLGADLAPGDDPAPYLAAWRTLTDLGGAVAPLAVSAIAAVSLPLAAAATGVLAVLGSAGFARWIPRYIPRARGGRRDP</sequence>
<feature type="transmembrane region" description="Helical" evidence="7">
    <location>
        <begin position="45"/>
        <end position="65"/>
    </location>
</feature>
<dbReference type="InterPro" id="IPR050171">
    <property type="entry name" value="MFS_Transporters"/>
</dbReference>
<keyword evidence="10" id="KW-1185">Reference proteome</keyword>
<dbReference type="AlphaFoldDB" id="A0A4P6KH07"/>
<gene>
    <name evidence="9" type="ORF">EVS81_10955</name>
</gene>
<evidence type="ECO:0000313" key="9">
    <source>
        <dbReference type="EMBL" id="QBE49288.1"/>
    </source>
</evidence>
<accession>A0A4P6KH07</accession>
<dbReference type="PANTHER" id="PTHR23517">
    <property type="entry name" value="RESISTANCE PROTEIN MDTM, PUTATIVE-RELATED-RELATED"/>
    <property type="match status" value="1"/>
</dbReference>
<feature type="transmembrane region" description="Helical" evidence="7">
    <location>
        <begin position="324"/>
        <end position="348"/>
    </location>
</feature>
<evidence type="ECO:0000259" key="8">
    <source>
        <dbReference type="PROSITE" id="PS50850"/>
    </source>
</evidence>
<keyword evidence="6 7" id="KW-0472">Membrane</keyword>
<keyword evidence="5 7" id="KW-1133">Transmembrane helix</keyword>
<evidence type="ECO:0000256" key="6">
    <source>
        <dbReference type="ARBA" id="ARBA00023136"/>
    </source>
</evidence>
<feature type="transmembrane region" description="Helical" evidence="7">
    <location>
        <begin position="77"/>
        <end position="95"/>
    </location>
</feature>
<feature type="domain" description="Major facilitator superfamily (MFS) profile" evidence="8">
    <location>
        <begin position="12"/>
        <end position="412"/>
    </location>
</feature>
<dbReference type="RefSeq" id="WP_130110417.1">
    <property type="nucleotide sequence ID" value="NZ_CP035806.1"/>
</dbReference>
<evidence type="ECO:0000256" key="1">
    <source>
        <dbReference type="ARBA" id="ARBA00004651"/>
    </source>
</evidence>
<dbReference type="Proteomes" id="UP000289260">
    <property type="component" value="Chromosome"/>
</dbReference>
<reference evidence="9 10" key="1">
    <citation type="submission" date="2019-02" db="EMBL/GenBank/DDBJ databases">
        <authorList>
            <person name="Sun L."/>
            <person name="Pan D."/>
            <person name="Wu X."/>
        </authorList>
    </citation>
    <scope>NUCLEOTIDE SEQUENCE [LARGE SCALE GENOMIC DNA]</scope>
    <source>
        <strain evidence="9 10">JW-1</strain>
    </source>
</reference>
<dbReference type="SUPFAM" id="SSF103473">
    <property type="entry name" value="MFS general substrate transporter"/>
    <property type="match status" value="1"/>
</dbReference>
<feature type="transmembrane region" description="Helical" evidence="7">
    <location>
        <begin position="295"/>
        <end position="312"/>
    </location>
</feature>
<dbReference type="GO" id="GO:0005886">
    <property type="term" value="C:plasma membrane"/>
    <property type="evidence" value="ECO:0007669"/>
    <property type="project" value="UniProtKB-SubCell"/>
</dbReference>
<dbReference type="OrthoDB" id="3285241at2"/>
<organism evidence="9 10">
    <name type="scientific">Leucobacter triazinivorans</name>
    <dbReference type="NCBI Taxonomy" id="1784719"/>
    <lineage>
        <taxon>Bacteria</taxon>
        <taxon>Bacillati</taxon>
        <taxon>Actinomycetota</taxon>
        <taxon>Actinomycetes</taxon>
        <taxon>Micrococcales</taxon>
        <taxon>Microbacteriaceae</taxon>
        <taxon>Leucobacter</taxon>
    </lineage>
</organism>
<keyword evidence="4 7" id="KW-0812">Transmembrane</keyword>
<dbReference type="InterPro" id="IPR020846">
    <property type="entry name" value="MFS_dom"/>
</dbReference>
<protein>
    <submittedName>
        <fullName evidence="9">MFS transporter</fullName>
    </submittedName>
</protein>
<dbReference type="PROSITE" id="PS50850">
    <property type="entry name" value="MFS"/>
    <property type="match status" value="1"/>
</dbReference>
<dbReference type="KEGG" id="ltr:EVS81_10955"/>
<keyword evidence="2" id="KW-0813">Transport</keyword>
<comment type="subcellular location">
    <subcellularLocation>
        <location evidence="1">Cell membrane</location>
        <topology evidence="1">Multi-pass membrane protein</topology>
    </subcellularLocation>
</comment>
<dbReference type="InterPro" id="IPR036259">
    <property type="entry name" value="MFS_trans_sf"/>
</dbReference>
<feature type="transmembrane region" description="Helical" evidence="7">
    <location>
        <begin position="153"/>
        <end position="186"/>
    </location>
</feature>
<proteinExistence type="predicted"/>
<feature type="transmembrane region" description="Helical" evidence="7">
    <location>
        <begin position="101"/>
        <end position="119"/>
    </location>
</feature>
<feature type="transmembrane region" description="Helical" evidence="7">
    <location>
        <begin position="21"/>
        <end position="39"/>
    </location>
</feature>
<evidence type="ECO:0000313" key="10">
    <source>
        <dbReference type="Proteomes" id="UP000289260"/>
    </source>
</evidence>
<dbReference type="Gene3D" id="1.20.1250.20">
    <property type="entry name" value="MFS general substrate transporter like domains"/>
    <property type="match status" value="2"/>
</dbReference>
<feature type="transmembrane region" description="Helical" evidence="7">
    <location>
        <begin position="255"/>
        <end position="283"/>
    </location>
</feature>
<evidence type="ECO:0000256" key="4">
    <source>
        <dbReference type="ARBA" id="ARBA00022692"/>
    </source>
</evidence>
<evidence type="ECO:0000256" key="3">
    <source>
        <dbReference type="ARBA" id="ARBA00022475"/>
    </source>
</evidence>